<reference evidence="3" key="2">
    <citation type="submission" date="2025-08" db="UniProtKB">
        <authorList>
            <consortium name="RefSeq"/>
        </authorList>
    </citation>
    <scope>IDENTIFICATION</scope>
    <source>
        <tissue evidence="3">Leaf</tissue>
    </source>
</reference>
<dbReference type="PROSITE" id="PS51819">
    <property type="entry name" value="VOC"/>
    <property type="match status" value="1"/>
</dbReference>
<dbReference type="PANTHER" id="PTHR46142">
    <property type="match status" value="1"/>
</dbReference>
<accession>A0A9R0HU54</accession>
<dbReference type="InterPro" id="IPR004360">
    <property type="entry name" value="Glyas_Fos-R_dOase_dom"/>
</dbReference>
<proteinExistence type="predicted"/>
<dbReference type="Gene3D" id="3.10.180.10">
    <property type="entry name" value="2,3-Dihydroxybiphenyl 1,2-Dioxygenase, domain 1"/>
    <property type="match status" value="1"/>
</dbReference>
<dbReference type="OrthoDB" id="16820at2759"/>
<dbReference type="AlphaFoldDB" id="A0A9R0HU54"/>
<dbReference type="PANTHER" id="PTHR46142:SF14">
    <property type="entry name" value="METHYLMALONYL-COA EPIMERASE, MITOCHONDRIAL-LIKE"/>
    <property type="match status" value="1"/>
</dbReference>
<name>A0A9R0HU54_SPIOL</name>
<dbReference type="InterPro" id="IPR037523">
    <property type="entry name" value="VOC_core"/>
</dbReference>
<dbReference type="Pfam" id="PF00903">
    <property type="entry name" value="Glyoxalase"/>
    <property type="match status" value="1"/>
</dbReference>
<evidence type="ECO:0000313" key="3">
    <source>
        <dbReference type="RefSeq" id="XP_021837032.1"/>
    </source>
</evidence>
<dbReference type="GeneID" id="110776773"/>
<feature type="domain" description="VOC" evidence="1">
    <location>
        <begin position="25"/>
        <end position="149"/>
    </location>
</feature>
<dbReference type="Proteomes" id="UP000813463">
    <property type="component" value="Chromosome 2"/>
</dbReference>
<dbReference type="KEGG" id="soe:110776773"/>
<reference evidence="2" key="1">
    <citation type="journal article" date="2021" name="Nat. Commun.">
        <title>Genomic analyses provide insights into spinach domestication and the genetic basis of agronomic traits.</title>
        <authorList>
            <person name="Cai X."/>
            <person name="Sun X."/>
            <person name="Xu C."/>
            <person name="Sun H."/>
            <person name="Wang X."/>
            <person name="Ge C."/>
            <person name="Zhang Z."/>
            <person name="Wang Q."/>
            <person name="Fei Z."/>
            <person name="Jiao C."/>
            <person name="Wang Q."/>
        </authorList>
    </citation>
    <scope>NUCLEOTIDE SEQUENCE [LARGE SCALE GENOMIC DNA]</scope>
    <source>
        <strain evidence="2">cv. Varoflay</strain>
    </source>
</reference>
<sequence length="175" mass="19785">MVEISCKEEDITMRENIDNPLGILSLNHISIRCRSVEKSLNFYQNVLGFFRIRRPGSLNFHGAWLFGYGIGIHLLESDDDSIGKHTPVRGINPKDNHISFQCENVAMVESTLKEMEIDCVKNRVMEGGISVDQLFFHDPDGFVIEVCDCNNLPVVPLKELDFSIREVCLLTRSGA</sequence>
<dbReference type="SUPFAM" id="SSF54593">
    <property type="entry name" value="Glyoxalase/Bleomycin resistance protein/Dihydroxybiphenyl dioxygenase"/>
    <property type="match status" value="1"/>
</dbReference>
<organism evidence="2 3">
    <name type="scientific">Spinacia oleracea</name>
    <name type="common">Spinach</name>
    <dbReference type="NCBI Taxonomy" id="3562"/>
    <lineage>
        <taxon>Eukaryota</taxon>
        <taxon>Viridiplantae</taxon>
        <taxon>Streptophyta</taxon>
        <taxon>Embryophyta</taxon>
        <taxon>Tracheophyta</taxon>
        <taxon>Spermatophyta</taxon>
        <taxon>Magnoliopsida</taxon>
        <taxon>eudicotyledons</taxon>
        <taxon>Gunneridae</taxon>
        <taxon>Pentapetalae</taxon>
        <taxon>Caryophyllales</taxon>
        <taxon>Chenopodiaceae</taxon>
        <taxon>Chenopodioideae</taxon>
        <taxon>Anserineae</taxon>
        <taxon>Spinacia</taxon>
    </lineage>
</organism>
<evidence type="ECO:0000259" key="1">
    <source>
        <dbReference type="PROSITE" id="PS51819"/>
    </source>
</evidence>
<keyword evidence="2" id="KW-1185">Reference proteome</keyword>
<dbReference type="InterPro" id="IPR029068">
    <property type="entry name" value="Glyas_Bleomycin-R_OHBP_Dase"/>
</dbReference>
<evidence type="ECO:0000313" key="2">
    <source>
        <dbReference type="Proteomes" id="UP000813463"/>
    </source>
</evidence>
<dbReference type="RefSeq" id="XP_021837032.1">
    <property type="nucleotide sequence ID" value="XM_021981340.2"/>
</dbReference>
<gene>
    <name evidence="3" type="primary">LOC110776773</name>
</gene>
<protein>
    <submittedName>
        <fullName evidence="3">Glyoxylase I 4-like</fullName>
    </submittedName>
</protein>